<dbReference type="Pfam" id="PF14289">
    <property type="entry name" value="DUF4369"/>
    <property type="match status" value="1"/>
</dbReference>
<comment type="caution">
    <text evidence="6">The sequence shown here is derived from an EMBL/GenBank/DDBJ whole genome shotgun (WGS) entry which is preliminary data.</text>
</comment>
<dbReference type="PANTHER" id="PTHR42852:SF6">
    <property type="entry name" value="THIOL:DISULFIDE INTERCHANGE PROTEIN DSBE"/>
    <property type="match status" value="1"/>
</dbReference>
<dbReference type="CDD" id="cd02966">
    <property type="entry name" value="TlpA_like_family"/>
    <property type="match status" value="1"/>
</dbReference>
<comment type="subcellular location">
    <subcellularLocation>
        <location evidence="1">Cell envelope</location>
    </subcellularLocation>
</comment>
<dbReference type="InterPro" id="IPR013766">
    <property type="entry name" value="Thioredoxin_domain"/>
</dbReference>
<dbReference type="RefSeq" id="WP_131596839.1">
    <property type="nucleotide sequence ID" value="NZ_SJSL01000003.1"/>
</dbReference>
<dbReference type="PANTHER" id="PTHR42852">
    <property type="entry name" value="THIOL:DISULFIDE INTERCHANGE PROTEIN DSBE"/>
    <property type="match status" value="1"/>
</dbReference>
<dbReference type="InterPro" id="IPR050553">
    <property type="entry name" value="Thioredoxin_ResA/DsbE_sf"/>
</dbReference>
<keyword evidence="4" id="KW-0676">Redox-active center</keyword>
<feature type="domain" description="Thioredoxin" evidence="5">
    <location>
        <begin position="240"/>
        <end position="382"/>
    </location>
</feature>
<evidence type="ECO:0000256" key="1">
    <source>
        <dbReference type="ARBA" id="ARBA00004196"/>
    </source>
</evidence>
<dbReference type="OrthoDB" id="750178at2"/>
<dbReference type="InterPro" id="IPR000866">
    <property type="entry name" value="AhpC/TSA"/>
</dbReference>
<dbReference type="InterPro" id="IPR025380">
    <property type="entry name" value="DUF4369"/>
</dbReference>
<keyword evidence="2" id="KW-0201">Cytochrome c-type biogenesis</keyword>
<keyword evidence="3" id="KW-1015">Disulfide bond</keyword>
<dbReference type="EMBL" id="SJSL01000003">
    <property type="protein sequence ID" value="TCD00490.1"/>
    <property type="molecule type" value="Genomic_DNA"/>
</dbReference>
<gene>
    <name evidence="6" type="ORF">EZ437_14815</name>
</gene>
<dbReference type="Pfam" id="PF00578">
    <property type="entry name" value="AhpC-TSA"/>
    <property type="match status" value="1"/>
</dbReference>
<evidence type="ECO:0000313" key="6">
    <source>
        <dbReference type="EMBL" id="TCD00490.1"/>
    </source>
</evidence>
<reference evidence="6 7" key="1">
    <citation type="submission" date="2019-02" db="EMBL/GenBank/DDBJ databases">
        <title>Pedobacter sp. RP-1-14 sp. nov., isolated from Arctic soil.</title>
        <authorList>
            <person name="Dahal R.H."/>
        </authorList>
    </citation>
    <scope>NUCLEOTIDE SEQUENCE [LARGE SCALE GENOMIC DNA]</scope>
    <source>
        <strain evidence="6 7">RP-1-14</strain>
    </source>
</reference>
<evidence type="ECO:0000259" key="5">
    <source>
        <dbReference type="PROSITE" id="PS51352"/>
    </source>
</evidence>
<evidence type="ECO:0000256" key="3">
    <source>
        <dbReference type="ARBA" id="ARBA00023157"/>
    </source>
</evidence>
<dbReference type="GO" id="GO:0030313">
    <property type="term" value="C:cell envelope"/>
    <property type="evidence" value="ECO:0007669"/>
    <property type="project" value="UniProtKB-SubCell"/>
</dbReference>
<name>A0A4R0NII8_9SPHI</name>
<dbReference type="GO" id="GO:0016209">
    <property type="term" value="F:antioxidant activity"/>
    <property type="evidence" value="ECO:0007669"/>
    <property type="project" value="InterPro"/>
</dbReference>
<dbReference type="AlphaFoldDB" id="A0A4R0NII8"/>
<dbReference type="GO" id="GO:0017004">
    <property type="term" value="P:cytochrome complex assembly"/>
    <property type="evidence" value="ECO:0007669"/>
    <property type="project" value="UniProtKB-KW"/>
</dbReference>
<protein>
    <submittedName>
        <fullName evidence="6">AhpC/TSA family protein</fullName>
    </submittedName>
</protein>
<evidence type="ECO:0000256" key="4">
    <source>
        <dbReference type="ARBA" id="ARBA00023284"/>
    </source>
</evidence>
<dbReference type="PROSITE" id="PS51352">
    <property type="entry name" value="THIOREDOXIN_2"/>
    <property type="match status" value="1"/>
</dbReference>
<proteinExistence type="predicted"/>
<organism evidence="6 7">
    <name type="scientific">Pedobacter psychroterrae</name>
    <dbReference type="NCBI Taxonomy" id="2530453"/>
    <lineage>
        <taxon>Bacteria</taxon>
        <taxon>Pseudomonadati</taxon>
        <taxon>Bacteroidota</taxon>
        <taxon>Sphingobacteriia</taxon>
        <taxon>Sphingobacteriales</taxon>
        <taxon>Sphingobacteriaceae</taxon>
        <taxon>Pedobacter</taxon>
    </lineage>
</organism>
<evidence type="ECO:0000256" key="2">
    <source>
        <dbReference type="ARBA" id="ARBA00022748"/>
    </source>
</evidence>
<evidence type="ECO:0000313" key="7">
    <source>
        <dbReference type="Proteomes" id="UP000293347"/>
    </source>
</evidence>
<dbReference type="InterPro" id="IPR036249">
    <property type="entry name" value="Thioredoxin-like_sf"/>
</dbReference>
<dbReference type="GO" id="GO:0016491">
    <property type="term" value="F:oxidoreductase activity"/>
    <property type="evidence" value="ECO:0007669"/>
    <property type="project" value="InterPro"/>
</dbReference>
<keyword evidence="7" id="KW-1185">Reference proteome</keyword>
<dbReference type="SUPFAM" id="SSF52833">
    <property type="entry name" value="Thioredoxin-like"/>
    <property type="match status" value="1"/>
</dbReference>
<sequence>MIKKVMLLLCGAAVPFISVSQTKDSLFTVKITATKMPLAAKIYLLYQEYGKRIIDSATQNNGLFVFKGKIDRPMFSTLVCDTTKIGLSGMIKKQLEKPDLLRMYIYPGQVALKTSSRSIADAKFIGKGINSDYLKLEQMLSPVDAEIEKISKLTEIAHAPKTSALNKKLDSLNSVKQAIRRIFIIDNPDSFIALNALQDYAGILPDVAVIEPMFNRLSLRLQNTRSGKEFRKFLSNQKNLNPGALAPVFVQNDTAGNPVNLASFRGKYVLIDFWASWCGPCRAANPELVKIYNDFKDRNFTILGISLDAADGKGAWLKAIKDDGLSWPQVSDLKHWENEVAKLYSIRKIPESFLIDPKGVIIARDLEMNELMEKLKQVLPVK</sequence>
<dbReference type="Gene3D" id="3.40.30.10">
    <property type="entry name" value="Glutaredoxin"/>
    <property type="match status" value="1"/>
</dbReference>
<dbReference type="Proteomes" id="UP000293347">
    <property type="component" value="Unassembled WGS sequence"/>
</dbReference>
<accession>A0A4R0NII8</accession>